<dbReference type="InterPro" id="IPR021410">
    <property type="entry name" value="FAF"/>
</dbReference>
<evidence type="ECO:0000256" key="1">
    <source>
        <dbReference type="ARBA" id="ARBA00008690"/>
    </source>
</evidence>
<evidence type="ECO:0000313" key="4">
    <source>
        <dbReference type="EMBL" id="GKV38538.1"/>
    </source>
</evidence>
<evidence type="ECO:0000256" key="2">
    <source>
        <dbReference type="SAM" id="MobiDB-lite"/>
    </source>
</evidence>
<keyword evidence="5" id="KW-1185">Reference proteome</keyword>
<evidence type="ECO:0000313" key="5">
    <source>
        <dbReference type="Proteomes" id="UP001054252"/>
    </source>
</evidence>
<evidence type="ECO:0000259" key="3">
    <source>
        <dbReference type="Pfam" id="PF11250"/>
    </source>
</evidence>
<dbReference type="AlphaFoldDB" id="A0AAV5LP11"/>
<reference evidence="4 5" key="1">
    <citation type="journal article" date="2021" name="Commun. Biol.">
        <title>The genome of Shorea leprosula (Dipterocarpaceae) highlights the ecological relevance of drought in aseasonal tropical rainforests.</title>
        <authorList>
            <person name="Ng K.K.S."/>
            <person name="Kobayashi M.J."/>
            <person name="Fawcett J.A."/>
            <person name="Hatakeyama M."/>
            <person name="Paape T."/>
            <person name="Ng C.H."/>
            <person name="Ang C.C."/>
            <person name="Tnah L.H."/>
            <person name="Lee C.T."/>
            <person name="Nishiyama T."/>
            <person name="Sese J."/>
            <person name="O'Brien M.J."/>
            <person name="Copetti D."/>
            <person name="Mohd Noor M.I."/>
            <person name="Ong R.C."/>
            <person name="Putra M."/>
            <person name="Sireger I.Z."/>
            <person name="Indrioko S."/>
            <person name="Kosugi Y."/>
            <person name="Izuno A."/>
            <person name="Isagi Y."/>
            <person name="Lee S.L."/>
            <person name="Shimizu K.K."/>
        </authorList>
    </citation>
    <scope>NUCLEOTIDE SEQUENCE [LARGE SCALE GENOMIC DNA]</scope>
    <source>
        <strain evidence="4">214</strain>
    </source>
</reference>
<comment type="similarity">
    <text evidence="1">Belongs to the fantastic four family.</text>
</comment>
<protein>
    <recommendedName>
        <fullName evidence="3">FAF domain-containing protein</fullName>
    </recommendedName>
</protein>
<comment type="caution">
    <text evidence="4">The sequence shown here is derived from an EMBL/GenBank/DDBJ whole genome shotgun (WGS) entry which is preliminary data.</text>
</comment>
<feature type="region of interest" description="Disordered" evidence="2">
    <location>
        <begin position="235"/>
        <end position="307"/>
    </location>
</feature>
<feature type="compositionally biased region" description="Basic and acidic residues" evidence="2">
    <location>
        <begin position="293"/>
        <end position="307"/>
    </location>
</feature>
<dbReference type="PANTHER" id="PTHR33155:SF4">
    <property type="entry name" value="PROTEIN FANTASTIC FOUR 3"/>
    <property type="match status" value="1"/>
</dbReference>
<dbReference type="InterPro" id="IPR046431">
    <property type="entry name" value="FAF_dom"/>
</dbReference>
<accession>A0AAV5LP11</accession>
<dbReference type="Proteomes" id="UP001054252">
    <property type="component" value="Unassembled WGS sequence"/>
</dbReference>
<dbReference type="EMBL" id="BPVZ01000129">
    <property type="protein sequence ID" value="GKV38538.1"/>
    <property type="molecule type" value="Genomic_DNA"/>
</dbReference>
<gene>
    <name evidence="4" type="ORF">SLEP1_g46441</name>
</gene>
<dbReference type="Pfam" id="PF11250">
    <property type="entry name" value="FAF"/>
    <property type="match status" value="1"/>
</dbReference>
<name>A0AAV5LP11_9ROSI</name>
<feature type="compositionally biased region" description="Acidic residues" evidence="2">
    <location>
        <begin position="255"/>
        <end position="285"/>
    </location>
</feature>
<sequence>MATVACQGQQLCLESQLVESRTLWLKLASPRPPFTQPLELSFKSCSLESNTKEEMEGNCFHEENRGKTTNFPTPEMGGWSFLQALSITSQSSGEKTEKENTYVHPMMKRSLSTLSEKSVELCTENLGNETGSDIKENNIFLLSSSSEDSGVVNSPVREQLKHCQVPGAKKPICREFPPPLTTRSGSESLQVRPHREDGRLVIKAVKVTSQKSIFQAERSNGRLRLNLWKDYSAPGFDSEETAHRESEGLSIEVQKEEEFESNGNIEEEEEEEEEEEDEWDTDGDSLEMGGEMGMEKIQRPGRCKEGEHEKKGLMNWAFWVAT</sequence>
<feature type="domain" description="FAF" evidence="3">
    <location>
        <begin position="175"/>
        <end position="227"/>
    </location>
</feature>
<proteinExistence type="inferred from homology"/>
<dbReference type="PANTHER" id="PTHR33155">
    <property type="entry name" value="FANTASTIC FOUR-LIKE PROTEIN (DUF3049)"/>
    <property type="match status" value="1"/>
</dbReference>
<organism evidence="4 5">
    <name type="scientific">Rubroshorea leprosula</name>
    <dbReference type="NCBI Taxonomy" id="152421"/>
    <lineage>
        <taxon>Eukaryota</taxon>
        <taxon>Viridiplantae</taxon>
        <taxon>Streptophyta</taxon>
        <taxon>Embryophyta</taxon>
        <taxon>Tracheophyta</taxon>
        <taxon>Spermatophyta</taxon>
        <taxon>Magnoliopsida</taxon>
        <taxon>eudicotyledons</taxon>
        <taxon>Gunneridae</taxon>
        <taxon>Pentapetalae</taxon>
        <taxon>rosids</taxon>
        <taxon>malvids</taxon>
        <taxon>Malvales</taxon>
        <taxon>Dipterocarpaceae</taxon>
        <taxon>Rubroshorea</taxon>
    </lineage>
</organism>